<name>A0A645A1Z4_9ZZZZ</name>
<dbReference type="EC" id="1.3.99.-" evidence="6"/>
<dbReference type="PANTHER" id="PTHR43884:SF12">
    <property type="entry name" value="ISOVALERYL-COA DEHYDROGENASE, MITOCHONDRIAL-RELATED"/>
    <property type="match status" value="1"/>
</dbReference>
<dbReference type="Gene3D" id="1.20.140.10">
    <property type="entry name" value="Butyryl-CoA Dehydrogenase, subunit A, domain 3"/>
    <property type="match status" value="1"/>
</dbReference>
<comment type="caution">
    <text evidence="6">The sequence shown here is derived from an EMBL/GenBank/DDBJ whole genome shotgun (WGS) entry which is preliminary data.</text>
</comment>
<keyword evidence="6" id="KW-0560">Oxidoreductase</keyword>
<dbReference type="EMBL" id="VSSQ01011538">
    <property type="protein sequence ID" value="MPM47097.1"/>
    <property type="molecule type" value="Genomic_DNA"/>
</dbReference>
<dbReference type="InterPro" id="IPR009075">
    <property type="entry name" value="AcylCo_DH/oxidase_C"/>
</dbReference>
<evidence type="ECO:0000259" key="5">
    <source>
        <dbReference type="Pfam" id="PF00441"/>
    </source>
</evidence>
<dbReference type="PANTHER" id="PTHR43884">
    <property type="entry name" value="ACYL-COA DEHYDROGENASE"/>
    <property type="match status" value="1"/>
</dbReference>
<comment type="cofactor">
    <cofactor evidence="1">
        <name>FAD</name>
        <dbReference type="ChEBI" id="CHEBI:57692"/>
    </cofactor>
</comment>
<dbReference type="SUPFAM" id="SSF47203">
    <property type="entry name" value="Acyl-CoA dehydrogenase C-terminal domain-like"/>
    <property type="match status" value="1"/>
</dbReference>
<sequence>MLAFKTAPDQGSKGISVLVVEGGTPGLTVGPDLNKMGCRSSSTTSVALKDCLIPAENLLGKENGGFKVAMYGLVSGRLGMCSMGIGIAEACLEEAVDYANRRVAFGKPLAALYSVQAMAAEMHVKLEAARLMVNAVARRMDEGEDCALETSVAKLFVAETVDEVCFKAMQVFGGHGYLRNANVERYARDGRLMDIGVGASEVLKMVVGSAVLRSRA</sequence>
<evidence type="ECO:0000256" key="3">
    <source>
        <dbReference type="ARBA" id="ARBA00022630"/>
    </source>
</evidence>
<dbReference type="SUPFAM" id="SSF56645">
    <property type="entry name" value="Acyl-CoA dehydrogenase NM domain-like"/>
    <property type="match status" value="1"/>
</dbReference>
<dbReference type="InterPro" id="IPR046373">
    <property type="entry name" value="Acyl-CoA_Oxase/DH_mid-dom_sf"/>
</dbReference>
<dbReference type="AlphaFoldDB" id="A0A645A1Z4"/>
<evidence type="ECO:0000256" key="4">
    <source>
        <dbReference type="ARBA" id="ARBA00022827"/>
    </source>
</evidence>
<organism evidence="6">
    <name type="scientific">bioreactor metagenome</name>
    <dbReference type="NCBI Taxonomy" id="1076179"/>
    <lineage>
        <taxon>unclassified sequences</taxon>
        <taxon>metagenomes</taxon>
        <taxon>ecological metagenomes</taxon>
    </lineage>
</organism>
<dbReference type="PROSITE" id="PS00073">
    <property type="entry name" value="ACYL_COA_DH_2"/>
    <property type="match status" value="1"/>
</dbReference>
<evidence type="ECO:0000313" key="6">
    <source>
        <dbReference type="EMBL" id="MPM47097.1"/>
    </source>
</evidence>
<keyword evidence="3" id="KW-0285">Flavoprotein</keyword>
<reference evidence="6" key="1">
    <citation type="submission" date="2019-08" db="EMBL/GenBank/DDBJ databases">
        <authorList>
            <person name="Kucharzyk K."/>
            <person name="Murdoch R.W."/>
            <person name="Higgins S."/>
            <person name="Loffler F."/>
        </authorList>
    </citation>
    <scope>NUCLEOTIDE SEQUENCE</scope>
</reference>
<comment type="similarity">
    <text evidence="2">Belongs to the acyl-CoA dehydrogenase family.</text>
</comment>
<dbReference type="GO" id="GO:0003995">
    <property type="term" value="F:acyl-CoA dehydrogenase activity"/>
    <property type="evidence" value="ECO:0007669"/>
    <property type="project" value="InterPro"/>
</dbReference>
<evidence type="ECO:0000256" key="1">
    <source>
        <dbReference type="ARBA" id="ARBA00001974"/>
    </source>
</evidence>
<dbReference type="InterPro" id="IPR006089">
    <property type="entry name" value="Acyl-CoA_DH_CS"/>
</dbReference>
<feature type="domain" description="Acyl-CoA dehydrogenase/oxidase C-terminal" evidence="5">
    <location>
        <begin position="63"/>
        <end position="211"/>
    </location>
</feature>
<dbReference type="Gene3D" id="2.40.110.10">
    <property type="entry name" value="Butyryl-CoA Dehydrogenase, subunit A, domain 2"/>
    <property type="match status" value="1"/>
</dbReference>
<keyword evidence="4" id="KW-0274">FAD</keyword>
<accession>A0A645A1Z4</accession>
<dbReference type="InterPro" id="IPR036250">
    <property type="entry name" value="AcylCo_DH-like_C"/>
</dbReference>
<dbReference type="FunFam" id="1.20.140.10:FF:000004">
    <property type="entry name" value="Acyl-CoA dehydrogenase FadE25"/>
    <property type="match status" value="1"/>
</dbReference>
<dbReference type="Pfam" id="PF00441">
    <property type="entry name" value="Acyl-CoA_dh_1"/>
    <property type="match status" value="1"/>
</dbReference>
<evidence type="ECO:0000256" key="2">
    <source>
        <dbReference type="ARBA" id="ARBA00009347"/>
    </source>
</evidence>
<protein>
    <submittedName>
        <fullName evidence="6">Acyl-CoA dehydrogenase</fullName>
        <ecNumber evidence="6">1.3.99.-</ecNumber>
    </submittedName>
</protein>
<proteinExistence type="inferred from homology"/>
<dbReference type="InterPro" id="IPR009100">
    <property type="entry name" value="AcylCoA_DH/oxidase_NM_dom_sf"/>
</dbReference>
<gene>
    <name evidence="6" type="primary">mmgC_9</name>
    <name evidence="6" type="ORF">SDC9_93805</name>
</gene>